<evidence type="ECO:0000256" key="8">
    <source>
        <dbReference type="ARBA" id="ARBA00034484"/>
    </source>
</evidence>
<dbReference type="EMBL" id="JACGCM010000723">
    <property type="protein sequence ID" value="KAF6167579.1"/>
    <property type="molecule type" value="Genomic_DNA"/>
</dbReference>
<name>A0A7J7NK19_9MAGN</name>
<accession>A0A7J7NK19</accession>
<keyword evidence="4" id="KW-0732">Signal</keyword>
<protein>
    <recommendedName>
        <fullName evidence="9">Prolamin-like domain-containing protein</fullName>
    </recommendedName>
</protein>
<evidence type="ECO:0000256" key="2">
    <source>
        <dbReference type="ARBA" id="ARBA00004613"/>
    </source>
</evidence>
<dbReference type="AlphaFoldDB" id="A0A7J7NK19"/>
<gene>
    <name evidence="10" type="ORF">GIB67_031162</name>
</gene>
<evidence type="ECO:0000256" key="4">
    <source>
        <dbReference type="ARBA" id="ARBA00022729"/>
    </source>
</evidence>
<dbReference type="PANTHER" id="PTHR35293:SF10">
    <property type="entry name" value="EGG CELL-SECRETED PROTEIN 1.2-RELATED"/>
    <property type="match status" value="1"/>
</dbReference>
<evidence type="ECO:0000256" key="1">
    <source>
        <dbReference type="ARBA" id="ARBA00004541"/>
    </source>
</evidence>
<evidence type="ECO:0000256" key="7">
    <source>
        <dbReference type="ARBA" id="ARBA00034457"/>
    </source>
</evidence>
<dbReference type="InterPro" id="IPR008502">
    <property type="entry name" value="Prolamin-like"/>
</dbReference>
<keyword evidence="11" id="KW-1185">Reference proteome</keyword>
<organism evidence="10 11">
    <name type="scientific">Kingdonia uniflora</name>
    <dbReference type="NCBI Taxonomy" id="39325"/>
    <lineage>
        <taxon>Eukaryota</taxon>
        <taxon>Viridiplantae</taxon>
        <taxon>Streptophyta</taxon>
        <taxon>Embryophyta</taxon>
        <taxon>Tracheophyta</taxon>
        <taxon>Spermatophyta</taxon>
        <taxon>Magnoliopsida</taxon>
        <taxon>Ranunculales</taxon>
        <taxon>Circaeasteraceae</taxon>
        <taxon>Kingdonia</taxon>
    </lineage>
</organism>
<keyword evidence="5" id="KW-0278">Fertilization</keyword>
<keyword evidence="6" id="KW-0968">Cytoplasmic vesicle</keyword>
<dbReference type="GO" id="GO:0009567">
    <property type="term" value="P:double fertilization forming a zygote and endosperm"/>
    <property type="evidence" value="ECO:0007669"/>
    <property type="project" value="InterPro"/>
</dbReference>
<proteinExistence type="inferred from homology"/>
<comment type="caution">
    <text evidence="10">The sequence shown here is derived from an EMBL/GenBank/DDBJ whole genome shotgun (WGS) entry which is preliminary data.</text>
</comment>
<dbReference type="GO" id="GO:0005576">
    <property type="term" value="C:extracellular region"/>
    <property type="evidence" value="ECO:0007669"/>
    <property type="project" value="UniProtKB-SubCell"/>
</dbReference>
<sequence length="278" mass="31041">MGTATIAAAQEMMNIKRGHNLAARLNNEGEGGFGDCWNALFELKSCANEIVLFFLNGEGYIGQECCRSIRIITRQCWPSMFISLGFTAEEGNILRGHCDASPAVPSLPLVQPPLGSSRTQVVAELRKRYFHCLPYDAMLPEWPLNLIGLDAEGRRAEYDRFFWCNAFRRSSRRSKPSIPMSKFVVFSSLEEISSSGREDECSVRGDTVNSVKVTVEVGEANNIKKVLGEFGIRRDKRVDSVVPKVQRAHEKRAMAEEKARLTVDDVLSIPPPAPENMK</sequence>
<feature type="domain" description="Prolamin-like" evidence="9">
    <location>
        <begin position="35"/>
        <end position="99"/>
    </location>
</feature>
<comment type="subcellular location">
    <subcellularLocation>
        <location evidence="1">Cytoplasmic vesicle</location>
    </subcellularLocation>
    <subcellularLocation>
        <location evidence="2">Secreted</location>
    </subcellularLocation>
</comment>
<dbReference type="GO" id="GO:0080155">
    <property type="term" value="P:regulation of double fertilization forming a zygote and endosperm"/>
    <property type="evidence" value="ECO:0007669"/>
    <property type="project" value="UniProtKB-ARBA"/>
</dbReference>
<keyword evidence="3" id="KW-0964">Secreted</keyword>
<evidence type="ECO:0000256" key="6">
    <source>
        <dbReference type="ARBA" id="ARBA00023329"/>
    </source>
</evidence>
<evidence type="ECO:0000313" key="11">
    <source>
        <dbReference type="Proteomes" id="UP000541444"/>
    </source>
</evidence>
<comment type="similarity">
    <text evidence="8">Belongs to the plant egg cell-secreted peptide family.</text>
</comment>
<evidence type="ECO:0000259" key="9">
    <source>
        <dbReference type="Pfam" id="PF05617"/>
    </source>
</evidence>
<evidence type="ECO:0000256" key="5">
    <source>
        <dbReference type="ARBA" id="ARBA00023279"/>
    </source>
</evidence>
<comment type="function">
    <text evidence="7">Involved in the regulation of gamete interactions during the double fertilization and to prevent multiple-pollen tube attraction; mediates the redistribution of the gamete fusogen HAP2/GCS1 to the cell surface after secretion upon sperm arrival.</text>
</comment>
<dbReference type="GO" id="GO:2000008">
    <property type="term" value="P:regulation of protein localization to cell surface"/>
    <property type="evidence" value="ECO:0007669"/>
    <property type="project" value="UniProtKB-ARBA"/>
</dbReference>
<dbReference type="PANTHER" id="PTHR35293">
    <property type="entry name" value="EGG CELL-SECRETED PROTEIN 1.5"/>
    <property type="match status" value="1"/>
</dbReference>
<evidence type="ECO:0000313" key="10">
    <source>
        <dbReference type="EMBL" id="KAF6167579.1"/>
    </source>
</evidence>
<reference evidence="10 11" key="1">
    <citation type="journal article" date="2020" name="IScience">
        <title>Genome Sequencing of the Endangered Kingdonia uniflora (Circaeasteraceae, Ranunculales) Reveals Potential Mechanisms of Evolutionary Specialization.</title>
        <authorList>
            <person name="Sun Y."/>
            <person name="Deng T."/>
            <person name="Zhang A."/>
            <person name="Moore M.J."/>
            <person name="Landis J.B."/>
            <person name="Lin N."/>
            <person name="Zhang H."/>
            <person name="Zhang X."/>
            <person name="Huang J."/>
            <person name="Zhang X."/>
            <person name="Sun H."/>
            <person name="Wang H."/>
        </authorList>
    </citation>
    <scope>NUCLEOTIDE SEQUENCE [LARGE SCALE GENOMIC DNA]</scope>
    <source>
        <strain evidence="10">TB1705</strain>
        <tissue evidence="10">Leaf</tissue>
    </source>
</reference>
<dbReference type="InterPro" id="IPR044711">
    <property type="entry name" value="EC11-15"/>
</dbReference>
<dbReference type="GO" id="GO:0031410">
    <property type="term" value="C:cytoplasmic vesicle"/>
    <property type="evidence" value="ECO:0007669"/>
    <property type="project" value="UniProtKB-SubCell"/>
</dbReference>
<dbReference type="Proteomes" id="UP000541444">
    <property type="component" value="Unassembled WGS sequence"/>
</dbReference>
<dbReference type="Pfam" id="PF05617">
    <property type="entry name" value="Prolamin_like"/>
    <property type="match status" value="1"/>
</dbReference>
<evidence type="ECO:0000256" key="3">
    <source>
        <dbReference type="ARBA" id="ARBA00022525"/>
    </source>
</evidence>